<evidence type="ECO:0000313" key="3">
    <source>
        <dbReference type="Proteomes" id="UP000239415"/>
    </source>
</evidence>
<evidence type="ECO:0000313" key="2">
    <source>
        <dbReference type="EMBL" id="PRX17320.1"/>
    </source>
</evidence>
<sequence length="65" mass="6629">MLTRLTAPFNAAGLPALSLPIALAGGLPVGLQLVGPAGGDDLVLHTARLVERLCPPLGPVPRMDH</sequence>
<reference evidence="2 3" key="1">
    <citation type="submission" date="2018-03" db="EMBL/GenBank/DDBJ databases">
        <title>Genomic Encyclopedia of Archaeal and Bacterial Type Strains, Phase II (KMG-II): from individual species to whole genera.</title>
        <authorList>
            <person name="Goeker M."/>
        </authorList>
    </citation>
    <scope>NUCLEOTIDE SEQUENCE [LARGE SCALE GENOMIC DNA]</scope>
    <source>
        <strain evidence="2 3">DSM 43146</strain>
    </source>
</reference>
<name>A0A2T0K3W4_9ACTN</name>
<dbReference type="InterPro" id="IPR023631">
    <property type="entry name" value="Amidase_dom"/>
</dbReference>
<feature type="domain" description="Amidase" evidence="1">
    <location>
        <begin position="3"/>
        <end position="44"/>
    </location>
</feature>
<accession>A0A2T0K3W4</accession>
<dbReference type="AlphaFoldDB" id="A0A2T0K3W4"/>
<proteinExistence type="predicted"/>
<dbReference type="EMBL" id="PVMZ01000016">
    <property type="protein sequence ID" value="PRX17320.1"/>
    <property type="molecule type" value="Genomic_DNA"/>
</dbReference>
<dbReference type="Gene3D" id="3.90.1300.10">
    <property type="entry name" value="Amidase signature (AS) domain"/>
    <property type="match status" value="1"/>
</dbReference>
<dbReference type="InterPro" id="IPR036928">
    <property type="entry name" value="AS_sf"/>
</dbReference>
<comment type="caution">
    <text evidence="2">The sequence shown here is derived from an EMBL/GenBank/DDBJ whole genome shotgun (WGS) entry which is preliminary data.</text>
</comment>
<keyword evidence="3" id="KW-1185">Reference proteome</keyword>
<dbReference type="RefSeq" id="WP_239166805.1">
    <property type="nucleotide sequence ID" value="NZ_BOMO01000149.1"/>
</dbReference>
<organism evidence="2 3">
    <name type="scientific">Actinoplanes italicus</name>
    <dbReference type="NCBI Taxonomy" id="113567"/>
    <lineage>
        <taxon>Bacteria</taxon>
        <taxon>Bacillati</taxon>
        <taxon>Actinomycetota</taxon>
        <taxon>Actinomycetes</taxon>
        <taxon>Micromonosporales</taxon>
        <taxon>Micromonosporaceae</taxon>
        <taxon>Actinoplanes</taxon>
    </lineage>
</organism>
<protein>
    <submittedName>
        <fullName evidence="2">Amidase</fullName>
    </submittedName>
</protein>
<evidence type="ECO:0000259" key="1">
    <source>
        <dbReference type="Pfam" id="PF01425"/>
    </source>
</evidence>
<dbReference type="Pfam" id="PF01425">
    <property type="entry name" value="Amidase"/>
    <property type="match status" value="1"/>
</dbReference>
<dbReference type="Proteomes" id="UP000239415">
    <property type="component" value="Unassembled WGS sequence"/>
</dbReference>
<gene>
    <name evidence="2" type="ORF">CLV67_11696</name>
</gene>
<dbReference type="SUPFAM" id="SSF75304">
    <property type="entry name" value="Amidase signature (AS) enzymes"/>
    <property type="match status" value="1"/>
</dbReference>